<organism evidence="2 4">
    <name type="scientific">Terribacillus saccharophilus</name>
    <dbReference type="NCBI Taxonomy" id="361277"/>
    <lineage>
        <taxon>Bacteria</taxon>
        <taxon>Bacillati</taxon>
        <taxon>Bacillota</taxon>
        <taxon>Bacilli</taxon>
        <taxon>Bacillales</taxon>
        <taxon>Bacillaceae</taxon>
        <taxon>Terribacillus</taxon>
    </lineage>
</organism>
<feature type="transmembrane region" description="Helical" evidence="1">
    <location>
        <begin position="21"/>
        <end position="44"/>
    </location>
</feature>
<dbReference type="HOGENOM" id="CLU_2738678_0_0_9"/>
<proteinExistence type="predicted"/>
<dbReference type="GeneID" id="34220020"/>
<dbReference type="Proteomes" id="UP000199735">
    <property type="component" value="Unassembled WGS sequence"/>
</dbReference>
<evidence type="ECO:0000313" key="5">
    <source>
        <dbReference type="Proteomes" id="UP000199735"/>
    </source>
</evidence>
<keyword evidence="1" id="KW-1133">Transmembrane helix</keyword>
<dbReference type="Proteomes" id="UP000027980">
    <property type="component" value="Chromosome"/>
</dbReference>
<dbReference type="AlphaFoldDB" id="A0A075LQE2"/>
<evidence type="ECO:0000313" key="2">
    <source>
        <dbReference type="EMBL" id="AIF68346.1"/>
    </source>
</evidence>
<dbReference type="KEGG" id="tap:GZ22_18025"/>
<sequence length="71" mass="7655">MNNYNNNNNDAVIVEEERYEFIATVISYIGLILSLIGATIALYISYTSYKRSIQNAGSGNGYGAVTAAVIA</sequence>
<name>A0A075LQE2_9BACI</name>
<evidence type="ECO:0000313" key="4">
    <source>
        <dbReference type="Proteomes" id="UP000027980"/>
    </source>
</evidence>
<keyword evidence="1" id="KW-0472">Membrane</keyword>
<evidence type="ECO:0000256" key="1">
    <source>
        <dbReference type="SAM" id="Phobius"/>
    </source>
</evidence>
<evidence type="ECO:0000313" key="3">
    <source>
        <dbReference type="EMBL" id="SEO17411.1"/>
    </source>
</evidence>
<dbReference type="RefSeq" id="WP_038565294.1">
    <property type="nucleotide sequence ID" value="NZ_CP008876.1"/>
</dbReference>
<accession>A0A075LQE2</accession>
<reference evidence="2 4" key="1">
    <citation type="submission" date="2014-07" db="EMBL/GenBank/DDBJ databases">
        <title>Complete genome sequence of a moderately halophilic bacterium Terribacillus aidingensis MP602, isolated from Cryptomeria fortunei in Tianmu mountain in China.</title>
        <authorList>
            <person name="Wang Y."/>
            <person name="Lu P."/>
            <person name="Zhang L."/>
        </authorList>
    </citation>
    <scope>NUCLEOTIDE SEQUENCE [LARGE SCALE GENOMIC DNA]</scope>
    <source>
        <strain evidence="2 4">MP602</strain>
    </source>
</reference>
<reference evidence="3 5" key="2">
    <citation type="submission" date="2016-10" db="EMBL/GenBank/DDBJ databases">
        <authorList>
            <person name="Varghese N."/>
            <person name="Submissions S."/>
        </authorList>
    </citation>
    <scope>NUCLEOTIDE SEQUENCE [LARGE SCALE GENOMIC DNA]</scope>
    <source>
        <strain evidence="3 5">DSM 21619</strain>
    </source>
</reference>
<accession>A0AAX2EKC4</accession>
<dbReference type="EMBL" id="FOCD01000008">
    <property type="protein sequence ID" value="SEO17411.1"/>
    <property type="molecule type" value="Genomic_DNA"/>
</dbReference>
<dbReference type="EMBL" id="CP008876">
    <property type="protein sequence ID" value="AIF68346.1"/>
    <property type="molecule type" value="Genomic_DNA"/>
</dbReference>
<keyword evidence="1" id="KW-0812">Transmembrane</keyword>
<gene>
    <name evidence="2" type="ORF">GZ22_18025</name>
    <name evidence="3" type="ORF">SAMN04489762_3644</name>
</gene>
<protein>
    <submittedName>
        <fullName evidence="2">Uncharacterized protein</fullName>
    </submittedName>
</protein>
<dbReference type="OrthoDB" id="2973919at2"/>